<evidence type="ECO:0000313" key="3">
    <source>
        <dbReference type="Proteomes" id="UP001162483"/>
    </source>
</evidence>
<evidence type="ECO:0000256" key="1">
    <source>
        <dbReference type="SAM" id="MobiDB-lite"/>
    </source>
</evidence>
<feature type="non-terminal residue" evidence="2">
    <location>
        <position position="141"/>
    </location>
</feature>
<protein>
    <submittedName>
        <fullName evidence="2">Uncharacterized protein</fullName>
    </submittedName>
</protein>
<dbReference type="EMBL" id="CATNWA010015326">
    <property type="protein sequence ID" value="CAI9581958.1"/>
    <property type="molecule type" value="Genomic_DNA"/>
</dbReference>
<keyword evidence="3" id="KW-1185">Reference proteome</keyword>
<comment type="caution">
    <text evidence="2">The sequence shown here is derived from an EMBL/GenBank/DDBJ whole genome shotgun (WGS) entry which is preliminary data.</text>
</comment>
<organism evidence="2 3">
    <name type="scientific">Staurois parvus</name>
    <dbReference type="NCBI Taxonomy" id="386267"/>
    <lineage>
        <taxon>Eukaryota</taxon>
        <taxon>Metazoa</taxon>
        <taxon>Chordata</taxon>
        <taxon>Craniata</taxon>
        <taxon>Vertebrata</taxon>
        <taxon>Euteleostomi</taxon>
        <taxon>Amphibia</taxon>
        <taxon>Batrachia</taxon>
        <taxon>Anura</taxon>
        <taxon>Neobatrachia</taxon>
        <taxon>Ranoidea</taxon>
        <taxon>Ranidae</taxon>
        <taxon>Staurois</taxon>
    </lineage>
</organism>
<evidence type="ECO:0000313" key="2">
    <source>
        <dbReference type="EMBL" id="CAI9581958.1"/>
    </source>
</evidence>
<name>A0ABN9EEV5_9NEOB</name>
<feature type="compositionally biased region" description="Basic residues" evidence="1">
    <location>
        <begin position="131"/>
        <end position="141"/>
    </location>
</feature>
<gene>
    <name evidence="2" type="ORF">SPARVUS_LOCUS9575012</name>
</gene>
<reference evidence="2" key="1">
    <citation type="submission" date="2023-05" db="EMBL/GenBank/DDBJ databases">
        <authorList>
            <person name="Stuckert A."/>
        </authorList>
    </citation>
    <scope>NUCLEOTIDE SEQUENCE</scope>
</reference>
<accession>A0ABN9EEV5</accession>
<sequence length="141" mass="15629">MAIDSHKGQDLVYTTAPVYPPFCLSQSAELLKTKMGEAENHCVPVNNKVSHWATLLYNGTATEKKESSAMGISIIAQPECENNPQICPTFQGGPTYIPDSKQYNLTESIEHIPNNVVHATEGKPAQSKQFTKNKRKKRKRG</sequence>
<feature type="region of interest" description="Disordered" evidence="1">
    <location>
        <begin position="117"/>
        <end position="141"/>
    </location>
</feature>
<proteinExistence type="predicted"/>
<dbReference type="Proteomes" id="UP001162483">
    <property type="component" value="Unassembled WGS sequence"/>
</dbReference>